<name>A0AAE2UUJ4_CLOBE</name>
<comment type="caution">
    <text evidence="1">The sequence shown here is derived from an EMBL/GenBank/DDBJ whole genome shotgun (WGS) entry which is preliminary data.</text>
</comment>
<proteinExistence type="predicted"/>
<evidence type="ECO:0000313" key="2">
    <source>
        <dbReference type="Proteomes" id="UP000631418"/>
    </source>
</evidence>
<protein>
    <submittedName>
        <fullName evidence="1">Uncharacterized protein</fullName>
    </submittedName>
</protein>
<organism evidence="1 2">
    <name type="scientific">Clostridium beijerinckii</name>
    <name type="common">Clostridium MP</name>
    <dbReference type="NCBI Taxonomy" id="1520"/>
    <lineage>
        <taxon>Bacteria</taxon>
        <taxon>Bacillati</taxon>
        <taxon>Bacillota</taxon>
        <taxon>Clostridia</taxon>
        <taxon>Eubacteriales</taxon>
        <taxon>Clostridiaceae</taxon>
        <taxon>Clostridium</taxon>
    </lineage>
</organism>
<dbReference type="Proteomes" id="UP000631418">
    <property type="component" value="Unassembled WGS sequence"/>
</dbReference>
<gene>
    <name evidence="1" type="ORF">IS491_03975</name>
</gene>
<sequence length="53" mass="5977">MKELEEYIISGNYSISQIARIMECDGKTVGVYAKELGISELLNSKMKTYSLNN</sequence>
<dbReference type="EMBL" id="JADOEF010000001">
    <property type="protein sequence ID" value="MBF7807864.1"/>
    <property type="molecule type" value="Genomic_DNA"/>
</dbReference>
<dbReference type="RefSeq" id="WP_158380887.1">
    <property type="nucleotide sequence ID" value="NZ_CP053893.1"/>
</dbReference>
<reference evidence="1" key="1">
    <citation type="submission" date="2020-11" db="EMBL/GenBank/DDBJ databases">
        <authorList>
            <person name="Thieme N."/>
            <person name="Liebl W."/>
            <person name="Zverlov V."/>
        </authorList>
    </citation>
    <scope>NUCLEOTIDE SEQUENCE</scope>
    <source>
        <strain evidence="1">NT08</strain>
    </source>
</reference>
<evidence type="ECO:0000313" key="1">
    <source>
        <dbReference type="EMBL" id="MBF7807864.1"/>
    </source>
</evidence>
<accession>A0AAE2UUJ4</accession>
<dbReference type="AlphaFoldDB" id="A0AAE2UUJ4"/>